<dbReference type="Proteomes" id="UP000053555">
    <property type="component" value="Unassembled WGS sequence"/>
</dbReference>
<name>A0A0B2R0S1_GLYSO</name>
<dbReference type="EMBL" id="KN654305">
    <property type="protein sequence ID" value="KHN25527.1"/>
    <property type="molecule type" value="Genomic_DNA"/>
</dbReference>
<dbReference type="AlphaFoldDB" id="A0A0B2R0S1"/>
<feature type="non-terminal residue" evidence="1">
    <location>
        <position position="70"/>
    </location>
</feature>
<accession>A0A0B2R0S1</accession>
<protein>
    <recommendedName>
        <fullName evidence="2">Transposon TX1 149 kDa protein</fullName>
    </recommendedName>
</protein>
<feature type="non-terminal residue" evidence="1">
    <location>
        <position position="1"/>
    </location>
</feature>
<sequence length="70" mass="8271">WEIIKEDVLRFLKEFHRNRILPRGTNSSFIALIAKFDNPQSLDNIRPISLVGRLYKIFSKTLANKMRKVI</sequence>
<organism evidence="1">
    <name type="scientific">Glycine soja</name>
    <name type="common">Wild soybean</name>
    <dbReference type="NCBI Taxonomy" id="3848"/>
    <lineage>
        <taxon>Eukaryota</taxon>
        <taxon>Viridiplantae</taxon>
        <taxon>Streptophyta</taxon>
        <taxon>Embryophyta</taxon>
        <taxon>Tracheophyta</taxon>
        <taxon>Spermatophyta</taxon>
        <taxon>Magnoliopsida</taxon>
        <taxon>eudicotyledons</taxon>
        <taxon>Gunneridae</taxon>
        <taxon>Pentapetalae</taxon>
        <taxon>rosids</taxon>
        <taxon>fabids</taxon>
        <taxon>Fabales</taxon>
        <taxon>Fabaceae</taxon>
        <taxon>Papilionoideae</taxon>
        <taxon>50 kb inversion clade</taxon>
        <taxon>NPAAA clade</taxon>
        <taxon>indigoferoid/millettioid clade</taxon>
        <taxon>Phaseoleae</taxon>
        <taxon>Glycine</taxon>
        <taxon>Glycine subgen. Soja</taxon>
    </lineage>
</organism>
<evidence type="ECO:0008006" key="2">
    <source>
        <dbReference type="Google" id="ProtNLM"/>
    </source>
</evidence>
<evidence type="ECO:0000313" key="1">
    <source>
        <dbReference type="EMBL" id="KHN25527.1"/>
    </source>
</evidence>
<reference evidence="1" key="1">
    <citation type="submission" date="2014-07" db="EMBL/GenBank/DDBJ databases">
        <title>Identification of a novel salt tolerance gene in wild soybean by whole-genome sequencing.</title>
        <authorList>
            <person name="Lam H.-M."/>
            <person name="Qi X."/>
            <person name="Li M.-W."/>
            <person name="Liu X."/>
            <person name="Xie M."/>
            <person name="Ni M."/>
            <person name="Xu X."/>
        </authorList>
    </citation>
    <scope>NUCLEOTIDE SEQUENCE [LARGE SCALE GENOMIC DNA]</scope>
    <source>
        <tissue evidence="1">Root</tissue>
    </source>
</reference>
<proteinExistence type="predicted"/>
<gene>
    <name evidence="1" type="ORF">glysoja_043144</name>
</gene>